<reference evidence="1" key="1">
    <citation type="submission" date="2020-04" db="EMBL/GenBank/DDBJ databases">
        <title>Deep metagenomics examines the oral microbiome during advanced dental caries in children, revealing novel taxa and co-occurrences with host molecules.</title>
        <authorList>
            <person name="Baker J.L."/>
            <person name="Morton J.T."/>
            <person name="Dinis M."/>
            <person name="Alvarez R."/>
            <person name="Tran N.C."/>
            <person name="Knight R."/>
            <person name="Edlund A."/>
        </authorList>
    </citation>
    <scope>NUCLEOTIDE SEQUENCE</scope>
    <source>
        <strain evidence="1">JCVI_32_bin.14</strain>
    </source>
</reference>
<comment type="caution">
    <text evidence="1">The sequence shown here is derived from an EMBL/GenBank/DDBJ whole genome shotgun (WGS) entry which is preliminary data.</text>
</comment>
<dbReference type="RefSeq" id="WP_022027781.1">
    <property type="nucleotide sequence ID" value="NZ_CAUFCH010000005.1"/>
</dbReference>
<dbReference type="AlphaFoldDB" id="A0A930FP15"/>
<evidence type="ECO:0000313" key="2">
    <source>
        <dbReference type="Proteomes" id="UP000757890"/>
    </source>
</evidence>
<dbReference type="Proteomes" id="UP000757890">
    <property type="component" value="Unassembled WGS sequence"/>
</dbReference>
<evidence type="ECO:0000313" key="1">
    <source>
        <dbReference type="EMBL" id="MBF1129529.1"/>
    </source>
</evidence>
<protein>
    <submittedName>
        <fullName evidence="1">Uncharacterized protein</fullName>
    </submittedName>
</protein>
<dbReference type="EMBL" id="JABZMK010000031">
    <property type="protein sequence ID" value="MBF1129529.1"/>
    <property type="molecule type" value="Genomic_DNA"/>
</dbReference>
<gene>
    <name evidence="1" type="ORF">HXL70_05725</name>
</gene>
<proteinExistence type="predicted"/>
<organism evidence="1 2">
    <name type="scientific">Dialister invisus</name>
    <dbReference type="NCBI Taxonomy" id="218538"/>
    <lineage>
        <taxon>Bacteria</taxon>
        <taxon>Bacillati</taxon>
        <taxon>Bacillota</taxon>
        <taxon>Negativicutes</taxon>
        <taxon>Veillonellales</taxon>
        <taxon>Veillonellaceae</taxon>
        <taxon>Dialister</taxon>
    </lineage>
</organism>
<accession>A0A930FP15</accession>
<sequence>MDELFECLVFIFGFLYIFKWMLDFLVKKFHLHTGIFTIEGNQLVVRALFSVRYEKNKIATIIFSCMHSWRIPWAHAGKMLIIMKDGTRSGPFQFDSGSLTGEFCPILDSGEDIERTIAYLREELKRHGISSVYRK</sequence>
<name>A0A930FP15_9FIRM</name>